<reference evidence="2" key="1">
    <citation type="journal article" date="2019" name="Int. J. Syst. Evol. Microbiol.">
        <title>The Global Catalogue of Microorganisms (GCM) 10K type strain sequencing project: providing services to taxonomists for standard genome sequencing and annotation.</title>
        <authorList>
            <consortium name="The Broad Institute Genomics Platform"/>
            <consortium name="The Broad Institute Genome Sequencing Center for Infectious Disease"/>
            <person name="Wu L."/>
            <person name="Ma J."/>
        </authorList>
    </citation>
    <scope>NUCLEOTIDE SEQUENCE [LARGE SCALE GENOMIC DNA]</scope>
    <source>
        <strain evidence="2">KCTC 42739</strain>
    </source>
</reference>
<protein>
    <submittedName>
        <fullName evidence="1">Tetratricopeptide repeat protein</fullName>
    </submittedName>
</protein>
<keyword evidence="2" id="KW-1185">Reference proteome</keyword>
<comment type="caution">
    <text evidence="1">The sequence shown here is derived from an EMBL/GenBank/DDBJ whole genome shotgun (WGS) entry which is preliminary data.</text>
</comment>
<dbReference type="RefSeq" id="WP_261295361.1">
    <property type="nucleotide sequence ID" value="NZ_JANQBK010000015.1"/>
</dbReference>
<dbReference type="SUPFAM" id="SSF48452">
    <property type="entry name" value="TPR-like"/>
    <property type="match status" value="1"/>
</dbReference>
<evidence type="ECO:0000313" key="2">
    <source>
        <dbReference type="Proteomes" id="UP001595713"/>
    </source>
</evidence>
<dbReference type="Gene3D" id="1.25.40.10">
    <property type="entry name" value="Tetratricopeptide repeat domain"/>
    <property type="match status" value="1"/>
</dbReference>
<sequence>MSVMRWLGRGGLLAGLLVVAWLALRSAIVTTTAAVAPATALRVSPGSPSALEKLALAQVGQGAGMVSQDALPDARAALIARPIASVPFFVAARAAERADDTAAALRLMTAAIQRDPRNITVRNWLFDYYLRQGDIPRAIVQVDAIMRLRPAVTFNMTRAIAPLLAVPGAVEAMAATLARNPPWSNTFIDTASRVDATARSFYRLLELLSAEPNFRPRESLVAQVVSLALARGDIEQASALYRKLARLDADDTAPFASFESQRPAPFGWTLTSNQSGYAERREAGDGRDLYVEVYNDAIAGKFAAQSMVLPPGRYGLSVKLVADGAAVSAALRWRVSCVRTGAELLRIDQPAAPPGVVALSGAFTVDGTCREQSLALEYDPALAADLGGVQYRDLRIFKLTAAEDRATGSKPS</sequence>
<name>A0ABV7SUH0_9SPHN</name>
<dbReference type="EMBL" id="JBHRXP010000003">
    <property type="protein sequence ID" value="MFC3580138.1"/>
    <property type="molecule type" value="Genomic_DNA"/>
</dbReference>
<evidence type="ECO:0000313" key="1">
    <source>
        <dbReference type="EMBL" id="MFC3580138.1"/>
    </source>
</evidence>
<accession>A0ABV7SUH0</accession>
<dbReference type="Proteomes" id="UP001595713">
    <property type="component" value="Unassembled WGS sequence"/>
</dbReference>
<proteinExistence type="predicted"/>
<gene>
    <name evidence="1" type="ORF">ACFONA_08155</name>
</gene>
<dbReference type="InterPro" id="IPR011990">
    <property type="entry name" value="TPR-like_helical_dom_sf"/>
</dbReference>
<dbReference type="Pfam" id="PF14559">
    <property type="entry name" value="TPR_19"/>
    <property type="match status" value="1"/>
</dbReference>
<organism evidence="1 2">
    <name type="scientific">Sphingomonas hylomeconis</name>
    <dbReference type="NCBI Taxonomy" id="1395958"/>
    <lineage>
        <taxon>Bacteria</taxon>
        <taxon>Pseudomonadati</taxon>
        <taxon>Pseudomonadota</taxon>
        <taxon>Alphaproteobacteria</taxon>
        <taxon>Sphingomonadales</taxon>
        <taxon>Sphingomonadaceae</taxon>
        <taxon>Sphingomonas</taxon>
    </lineage>
</organism>